<dbReference type="EMBL" id="GL833123">
    <property type="protein sequence ID" value="EGB10723.1"/>
    <property type="molecule type" value="Genomic_DNA"/>
</dbReference>
<sequence>MNVQAFGRAVQAFGREHPFLFGSGGACVKTATCDVLVQCKVEGRDTIDAKRTAVFSTFGFLFLGCWQYTLFVKIFPRVFPNVERFAAAPLRDKLRDAAGLRAVAGQVAIENLGNNCILYFSCFYTVQTLYDGGAPLDGLRKFRRNFAEDVPSILALWVPVQTVNFAFSPLWLRVPVTTAASFFWTSFVSFSRGNNG</sequence>
<dbReference type="GO" id="GO:0005737">
    <property type="term" value="C:cytoplasm"/>
    <property type="evidence" value="ECO:0007669"/>
    <property type="project" value="TreeGrafter"/>
</dbReference>
<dbReference type="PANTHER" id="PTHR11266:SF21">
    <property type="entry name" value="ACT DOMAIN-CONTAINING PROTEIN"/>
    <property type="match status" value="1"/>
</dbReference>
<dbReference type="eggNOG" id="ENOG502SP0X">
    <property type="taxonomic scope" value="Eukaryota"/>
</dbReference>
<dbReference type="OrthoDB" id="5345392at2759"/>
<dbReference type="PANTHER" id="PTHR11266">
    <property type="entry name" value="PEROXISOMAL MEMBRANE PROTEIN 2, PXMP2 MPV17"/>
    <property type="match status" value="1"/>
</dbReference>
<reference evidence="7 8" key="1">
    <citation type="journal article" date="2011" name="Proc. Natl. Acad. Sci. U.S.A.">
        <title>Niche of harmful alga Aureococcus anophagefferens revealed through ecogenomics.</title>
        <authorList>
            <person name="Gobler C.J."/>
            <person name="Berry D.L."/>
            <person name="Dyhrman S.T."/>
            <person name="Wilhelm S.W."/>
            <person name="Salamov A."/>
            <person name="Lobanov A.V."/>
            <person name="Zhang Y."/>
            <person name="Collier J.L."/>
            <person name="Wurch L.L."/>
            <person name="Kustka A.B."/>
            <person name="Dill B.D."/>
            <person name="Shah M."/>
            <person name="VerBerkmoes N.C."/>
            <person name="Kuo A."/>
            <person name="Terry A."/>
            <person name="Pangilinan J."/>
            <person name="Lindquist E.A."/>
            <person name="Lucas S."/>
            <person name="Paulsen I.T."/>
            <person name="Hattenrath-Lehmann T.K."/>
            <person name="Talmage S.C."/>
            <person name="Walker E.A."/>
            <person name="Koch F."/>
            <person name="Burson A.M."/>
            <person name="Marcoval M.A."/>
            <person name="Tang Y.Z."/>
            <person name="Lecleir G.R."/>
            <person name="Coyne K.J."/>
            <person name="Berg G.M."/>
            <person name="Bertrand E.M."/>
            <person name="Saito M.A."/>
            <person name="Gladyshev V.N."/>
            <person name="Grigoriev I.V."/>
        </authorList>
    </citation>
    <scope>NUCLEOTIDE SEQUENCE [LARGE SCALE GENOMIC DNA]</scope>
    <source>
        <strain evidence="8">CCMP 1984</strain>
    </source>
</reference>
<evidence type="ECO:0008006" key="9">
    <source>
        <dbReference type="Google" id="ProtNLM"/>
    </source>
</evidence>
<evidence type="ECO:0000313" key="8">
    <source>
        <dbReference type="Proteomes" id="UP000002729"/>
    </source>
</evidence>
<evidence type="ECO:0000256" key="2">
    <source>
        <dbReference type="ARBA" id="ARBA00006824"/>
    </source>
</evidence>
<dbReference type="AlphaFoldDB" id="F0Y2L7"/>
<comment type="subcellular location">
    <subcellularLocation>
        <location evidence="1">Membrane</location>
        <topology evidence="1">Multi-pass membrane protein</topology>
    </subcellularLocation>
</comment>
<dbReference type="RefSeq" id="XP_009034312.1">
    <property type="nucleotide sequence ID" value="XM_009036064.1"/>
</dbReference>
<dbReference type="GO" id="GO:0016020">
    <property type="term" value="C:membrane"/>
    <property type="evidence" value="ECO:0007669"/>
    <property type="project" value="UniProtKB-SubCell"/>
</dbReference>
<evidence type="ECO:0000256" key="3">
    <source>
        <dbReference type="ARBA" id="ARBA00022692"/>
    </source>
</evidence>
<name>F0Y2L7_AURAN</name>
<accession>F0Y2L7</accession>
<comment type="similarity">
    <text evidence="2 6">Belongs to the peroxisomal membrane protein PXMP2/4 family.</text>
</comment>
<dbReference type="Proteomes" id="UP000002729">
    <property type="component" value="Unassembled WGS sequence"/>
</dbReference>
<dbReference type="OMA" id="NCKALWM"/>
<dbReference type="InParanoid" id="F0Y2L7"/>
<proteinExistence type="inferred from homology"/>
<evidence type="ECO:0000256" key="5">
    <source>
        <dbReference type="ARBA" id="ARBA00023136"/>
    </source>
</evidence>
<keyword evidence="4" id="KW-1133">Transmembrane helix</keyword>
<gene>
    <name evidence="7" type="ORF">AURANDRAFT_62175</name>
</gene>
<evidence type="ECO:0000256" key="4">
    <source>
        <dbReference type="ARBA" id="ARBA00022989"/>
    </source>
</evidence>
<dbReference type="Pfam" id="PF04117">
    <property type="entry name" value="Mpv17_PMP22"/>
    <property type="match status" value="1"/>
</dbReference>
<evidence type="ECO:0000256" key="6">
    <source>
        <dbReference type="RuleBase" id="RU363053"/>
    </source>
</evidence>
<organism evidence="8">
    <name type="scientific">Aureococcus anophagefferens</name>
    <name type="common">Harmful bloom alga</name>
    <dbReference type="NCBI Taxonomy" id="44056"/>
    <lineage>
        <taxon>Eukaryota</taxon>
        <taxon>Sar</taxon>
        <taxon>Stramenopiles</taxon>
        <taxon>Ochrophyta</taxon>
        <taxon>Pelagophyceae</taxon>
        <taxon>Pelagomonadales</taxon>
        <taxon>Pelagomonadaceae</taxon>
        <taxon>Aureococcus</taxon>
    </lineage>
</organism>
<protein>
    <recommendedName>
        <fullName evidence="9">Peroxisomal membrane protein</fullName>
    </recommendedName>
</protein>
<keyword evidence="8" id="KW-1185">Reference proteome</keyword>
<dbReference type="InterPro" id="IPR007248">
    <property type="entry name" value="Mpv17_PMP22"/>
</dbReference>
<evidence type="ECO:0000256" key="1">
    <source>
        <dbReference type="ARBA" id="ARBA00004141"/>
    </source>
</evidence>
<keyword evidence="3" id="KW-0812">Transmembrane</keyword>
<dbReference type="GeneID" id="20223768"/>
<keyword evidence="5" id="KW-0472">Membrane</keyword>
<evidence type="ECO:0000313" key="7">
    <source>
        <dbReference type="EMBL" id="EGB10723.1"/>
    </source>
</evidence>
<dbReference type="KEGG" id="aaf:AURANDRAFT_62175"/>